<evidence type="ECO:0000256" key="3">
    <source>
        <dbReference type="ARBA" id="ARBA00022605"/>
    </source>
</evidence>
<dbReference type="GO" id="GO:0008782">
    <property type="term" value="F:adenosylhomocysteine nucleosidase activity"/>
    <property type="evidence" value="ECO:0007669"/>
    <property type="project" value="UniProtKB-EC"/>
</dbReference>
<comment type="pathway">
    <text evidence="1">Amino-acid biosynthesis; L-methionine biosynthesis via salvage pathway; S-methyl-5-thio-alpha-D-ribose 1-phosphate from S-methyl-5'-thioadenosine (hydrolase route): step 1/2.</text>
</comment>
<dbReference type="PANTHER" id="PTHR46832:SF1">
    <property type="entry name" value="5'-METHYLTHIOADENOSINE_S-ADENOSYLHOMOCYSTEINE NUCLEOSIDASE"/>
    <property type="match status" value="1"/>
</dbReference>
<dbReference type="InterPro" id="IPR000845">
    <property type="entry name" value="Nucleoside_phosphorylase_d"/>
</dbReference>
<dbReference type="SUPFAM" id="SSF53167">
    <property type="entry name" value="Purine and uridine phosphorylases"/>
    <property type="match status" value="1"/>
</dbReference>
<dbReference type="GO" id="GO:0019284">
    <property type="term" value="P:L-methionine salvage from S-adenosylmethionine"/>
    <property type="evidence" value="ECO:0007669"/>
    <property type="project" value="TreeGrafter"/>
</dbReference>
<dbReference type="GO" id="GO:0008930">
    <property type="term" value="F:methylthioadenosine nucleosidase activity"/>
    <property type="evidence" value="ECO:0007669"/>
    <property type="project" value="InterPro"/>
</dbReference>
<feature type="domain" description="Nucleoside phosphorylase" evidence="7">
    <location>
        <begin position="25"/>
        <end position="265"/>
    </location>
</feature>
<keyword evidence="8" id="KW-0326">Glycosidase</keyword>
<proteinExistence type="predicted"/>
<keyword evidence="6" id="KW-0732">Signal</keyword>
<sequence>MKKISLLTFLVFSILFTSKAQGVTGILAAFPPELILLESQMTQKQDTVISQVRFIHGELRGRRVVLAETGVGKVNAAITTLLMIEHFKPREIVFSGIAGGIDPALSPGDLVIGTQIAYHDFGQIDDAGMHYWATKNPFTRKENPLKFHCDSALVSKAFSVSRNLDFAKVERNNGSFAPAVKKGIIVTGDVFVSSEKTTRRLLNDLHAAATEMEGAAIAQTCYQQNTPFLIIRSLSDKADGGAIRDMDKFLNVAAHNAATLVMAVVGEK</sequence>
<gene>
    <name evidence="8" type="ORF">ABV298_06080</name>
</gene>
<keyword evidence="3" id="KW-0028">Amino-acid biosynthesis</keyword>
<evidence type="ECO:0000256" key="4">
    <source>
        <dbReference type="ARBA" id="ARBA00022801"/>
    </source>
</evidence>
<dbReference type="RefSeq" id="WP_353721274.1">
    <property type="nucleotide sequence ID" value="NZ_CP159289.1"/>
</dbReference>
<dbReference type="GO" id="GO:0005829">
    <property type="term" value="C:cytosol"/>
    <property type="evidence" value="ECO:0007669"/>
    <property type="project" value="TreeGrafter"/>
</dbReference>
<feature type="chain" id="PRO_5043997854" description="adenosylhomocysteine nucleosidase" evidence="6">
    <location>
        <begin position="23"/>
        <end position="268"/>
    </location>
</feature>
<evidence type="ECO:0000256" key="2">
    <source>
        <dbReference type="ARBA" id="ARBA00011974"/>
    </source>
</evidence>
<protein>
    <recommendedName>
        <fullName evidence="2">adenosylhomocysteine nucleosidase</fullName>
        <ecNumber evidence="2">3.2.2.9</ecNumber>
    </recommendedName>
</protein>
<dbReference type="InterPro" id="IPR010049">
    <property type="entry name" value="MTA_SAH_Nsdase"/>
</dbReference>
<dbReference type="GO" id="GO:0009164">
    <property type="term" value="P:nucleoside catabolic process"/>
    <property type="evidence" value="ECO:0007669"/>
    <property type="project" value="InterPro"/>
</dbReference>
<dbReference type="NCBIfam" id="NF004079">
    <property type="entry name" value="PRK05584.1"/>
    <property type="match status" value="1"/>
</dbReference>
<reference evidence="8" key="1">
    <citation type="submission" date="2024-06" db="EMBL/GenBank/DDBJ databases">
        <title>Sequencing and assembly of the genome of Dyadobacter sp. strain 676, a symbiont of Cyamopsis tetragonoloba.</title>
        <authorList>
            <person name="Guro P."/>
            <person name="Sazanova A."/>
            <person name="Kuznetsova I."/>
            <person name="Belimov A."/>
            <person name="Safronova V."/>
        </authorList>
    </citation>
    <scope>NUCLEOTIDE SEQUENCE</scope>
    <source>
        <strain evidence="8">676</strain>
    </source>
</reference>
<organism evidence="8">
    <name type="scientific">Dyadobacter sp. 676</name>
    <dbReference type="NCBI Taxonomy" id="3088362"/>
    <lineage>
        <taxon>Bacteria</taxon>
        <taxon>Pseudomonadati</taxon>
        <taxon>Bacteroidota</taxon>
        <taxon>Cytophagia</taxon>
        <taxon>Cytophagales</taxon>
        <taxon>Spirosomataceae</taxon>
        <taxon>Dyadobacter</taxon>
    </lineage>
</organism>
<keyword evidence="5" id="KW-0486">Methionine biosynthesis</keyword>
<dbReference type="AlphaFoldDB" id="A0AAU8FPP1"/>
<keyword evidence="4 8" id="KW-0378">Hydrolase</keyword>
<evidence type="ECO:0000256" key="5">
    <source>
        <dbReference type="ARBA" id="ARBA00023167"/>
    </source>
</evidence>
<feature type="signal peptide" evidence="6">
    <location>
        <begin position="1"/>
        <end position="22"/>
    </location>
</feature>
<dbReference type="GO" id="GO:0019509">
    <property type="term" value="P:L-methionine salvage from methylthioadenosine"/>
    <property type="evidence" value="ECO:0007669"/>
    <property type="project" value="InterPro"/>
</dbReference>
<dbReference type="PANTHER" id="PTHR46832">
    <property type="entry name" value="5'-METHYLTHIOADENOSINE/S-ADENOSYLHOMOCYSTEINE NUCLEOSIDASE"/>
    <property type="match status" value="1"/>
</dbReference>
<evidence type="ECO:0000256" key="1">
    <source>
        <dbReference type="ARBA" id="ARBA00004945"/>
    </source>
</evidence>
<dbReference type="EMBL" id="CP159289">
    <property type="protein sequence ID" value="XCH25976.1"/>
    <property type="molecule type" value="Genomic_DNA"/>
</dbReference>
<dbReference type="Gene3D" id="3.40.50.1580">
    <property type="entry name" value="Nucleoside phosphorylase domain"/>
    <property type="match status" value="1"/>
</dbReference>
<evidence type="ECO:0000259" key="7">
    <source>
        <dbReference type="Pfam" id="PF01048"/>
    </source>
</evidence>
<accession>A0AAU8FPP1</accession>
<dbReference type="Pfam" id="PF01048">
    <property type="entry name" value="PNP_UDP_1"/>
    <property type="match status" value="1"/>
</dbReference>
<dbReference type="CDD" id="cd09008">
    <property type="entry name" value="MTAN"/>
    <property type="match status" value="1"/>
</dbReference>
<evidence type="ECO:0000313" key="8">
    <source>
        <dbReference type="EMBL" id="XCH25976.1"/>
    </source>
</evidence>
<dbReference type="EC" id="3.2.2.9" evidence="2"/>
<dbReference type="InterPro" id="IPR035994">
    <property type="entry name" value="Nucleoside_phosphorylase_sf"/>
</dbReference>
<evidence type="ECO:0000256" key="6">
    <source>
        <dbReference type="SAM" id="SignalP"/>
    </source>
</evidence>
<dbReference type="NCBIfam" id="TIGR01704">
    <property type="entry name" value="MTA_SAH-Nsdase"/>
    <property type="match status" value="1"/>
</dbReference>
<name>A0AAU8FPP1_9BACT</name>